<gene>
    <name evidence="2" type="ORF">PEVE_00029955</name>
</gene>
<accession>A0ABN8SUS8</accession>
<protein>
    <recommendedName>
        <fullName evidence="1">BTB domain-containing protein</fullName>
    </recommendedName>
</protein>
<comment type="caution">
    <text evidence="2">The sequence shown here is derived from an EMBL/GenBank/DDBJ whole genome shotgun (WGS) entry which is preliminary data.</text>
</comment>
<dbReference type="Gene3D" id="3.30.710.10">
    <property type="entry name" value="Potassium Channel Kv1.1, Chain A"/>
    <property type="match status" value="1"/>
</dbReference>
<name>A0ABN8SUS8_9CNID</name>
<dbReference type="SUPFAM" id="SSF54695">
    <property type="entry name" value="POZ domain"/>
    <property type="match status" value="1"/>
</dbReference>
<evidence type="ECO:0000259" key="1">
    <source>
        <dbReference type="PROSITE" id="PS50097"/>
    </source>
</evidence>
<reference evidence="2 3" key="1">
    <citation type="submission" date="2022-05" db="EMBL/GenBank/DDBJ databases">
        <authorList>
            <consortium name="Genoscope - CEA"/>
            <person name="William W."/>
        </authorList>
    </citation>
    <scope>NUCLEOTIDE SEQUENCE [LARGE SCALE GENOMIC DNA]</scope>
</reference>
<dbReference type="PANTHER" id="PTHR22744">
    <property type="entry name" value="HELIX LOOP HELIX PROTEIN 21-RELATED"/>
    <property type="match status" value="1"/>
</dbReference>
<dbReference type="Proteomes" id="UP001159427">
    <property type="component" value="Unassembled WGS sequence"/>
</dbReference>
<keyword evidence="3" id="KW-1185">Reference proteome</keyword>
<feature type="domain" description="BTB" evidence="1">
    <location>
        <begin position="20"/>
        <end position="87"/>
    </location>
</feature>
<dbReference type="Pfam" id="PF00651">
    <property type="entry name" value="BTB"/>
    <property type="match status" value="1"/>
</dbReference>
<dbReference type="SMART" id="SM00225">
    <property type="entry name" value="BTB"/>
    <property type="match status" value="1"/>
</dbReference>
<dbReference type="EMBL" id="CALNXI010004219">
    <property type="protein sequence ID" value="CAH3195318.1"/>
    <property type="molecule type" value="Genomic_DNA"/>
</dbReference>
<dbReference type="CDD" id="cd18186">
    <property type="entry name" value="BTB_POZ_ZBTB_KLHL-like"/>
    <property type="match status" value="1"/>
</dbReference>
<evidence type="ECO:0000313" key="2">
    <source>
        <dbReference type="EMBL" id="CAH3195318.1"/>
    </source>
</evidence>
<sequence>MIDVIEERIMHRFSEPWEDSDLILVVEDEKFHVHRLILSMNSPVFKAMFKEQYKEATASEIPLPEKKANEVLDLLKHVYSKNFFKAPVEITIGNVEHLLKLSDEYQVTHVFDACIRFVKSEPIKKENVMKLRRISDLHNLETVAKDCNDFITNMKIKNLYEAVNPEDLDQGTLRQFLEQRINRLETFFDEVYPEFMGMVECLFWLMHKSGLDVRWCSKHVTDGKLVNQLKIDSEEIRECAHCQNMLYSVWRATSSGRGRGQMYWNYHYGHSWRGYHFENLETTINDFCKLKNG</sequence>
<dbReference type="InterPro" id="IPR000210">
    <property type="entry name" value="BTB/POZ_dom"/>
</dbReference>
<organism evidence="2 3">
    <name type="scientific">Porites evermanni</name>
    <dbReference type="NCBI Taxonomy" id="104178"/>
    <lineage>
        <taxon>Eukaryota</taxon>
        <taxon>Metazoa</taxon>
        <taxon>Cnidaria</taxon>
        <taxon>Anthozoa</taxon>
        <taxon>Hexacorallia</taxon>
        <taxon>Scleractinia</taxon>
        <taxon>Fungiina</taxon>
        <taxon>Poritidae</taxon>
        <taxon>Porites</taxon>
    </lineage>
</organism>
<dbReference type="PROSITE" id="PS50097">
    <property type="entry name" value="BTB"/>
    <property type="match status" value="1"/>
</dbReference>
<dbReference type="InterPro" id="IPR011333">
    <property type="entry name" value="SKP1/BTB/POZ_sf"/>
</dbReference>
<evidence type="ECO:0000313" key="3">
    <source>
        <dbReference type="Proteomes" id="UP001159427"/>
    </source>
</evidence>
<proteinExistence type="predicted"/>
<dbReference type="PANTHER" id="PTHR22744:SF17">
    <property type="entry name" value="BTB DOMAIN-CONTAINING PROTEIN"/>
    <property type="match status" value="1"/>
</dbReference>